<protein>
    <submittedName>
        <fullName evidence="1">Virulence factor</fullName>
    </submittedName>
</protein>
<dbReference type="Proteomes" id="UP000524462">
    <property type="component" value="Unassembled WGS sequence"/>
</dbReference>
<dbReference type="Gene3D" id="1.10.8.730">
    <property type="match status" value="1"/>
</dbReference>
<evidence type="ECO:0000313" key="1">
    <source>
        <dbReference type="EMBL" id="MBA2796385.1"/>
    </source>
</evidence>
<sequence length="649" mass="74283">MPDLSKKKQRQLRADGYDLEFISKIQPQGNVDFEKHDRYWTSGDGYHTVLHYYEYPSKDLDRFWLSDLLQIPGTRAFLASYRENNSVLKSVIADSIEEKSTRITGNSKITANQKELDEIQDLQELNRDITKKNITMLGFYIRVFVSASTKEQLFKKVDEIKDKTSSYKSTILSGELDFEYHSTFIRAEYQVDQLNHRRGMPIRAHDLAGGYFFNHTKLEDERGSYMGWTPTGGAVNFNFLERDDRRTRSFMLLSGNPKMGQRTFLLKHTDALYAKGNFIRNFDANGSFTNQTNQQFGQVLDLSGGNNRINILQIFPTVTEQNGIDVDEEKSYKLHIQKLKNFLKLLNEDITSDDLTTFGRVLNEFYIENDLWFRNPTLHKHELRATKLNREEYPIISDLVLYLADWKGRLERQKTPNKIELKAINRIYNTFDELITSNGDMFEGTTEFKDISSEQVVTFNFAGLKSSPNLLNAQILSVLSLVSADILNNSKKCQQLRRENPSLSEMDMLHYIVNISDAQTLINPKFESSVTLLADIIDSMGDNYAGVVLSVNSLQGLLFEEGAGSHKDPYILAVKRIFGLMQYRVFAQTDETSIPLLANALAGSMNQSELETLPRLSRGQLFMNIAGVGNIVFNQQLLQSENVRYGGIE</sequence>
<dbReference type="AlphaFoldDB" id="A0A7W0AS92"/>
<organism evidence="1 2">
    <name type="scientific">Streptococcus porcinus</name>
    <dbReference type="NCBI Taxonomy" id="1340"/>
    <lineage>
        <taxon>Bacteria</taxon>
        <taxon>Bacillati</taxon>
        <taxon>Bacillota</taxon>
        <taxon>Bacilli</taxon>
        <taxon>Lactobacillales</taxon>
        <taxon>Streptococcaceae</taxon>
        <taxon>Streptococcus</taxon>
    </lineage>
</organism>
<reference evidence="1 2" key="1">
    <citation type="submission" date="2020-07" db="EMBL/GenBank/DDBJ databases">
        <title>Molecular and genomic characterization of Streptococcus porcinus isolated from diseased swine in Brazil.</title>
        <authorList>
            <person name="Moreno L.Z."/>
            <person name="Matajira C.E.C."/>
            <person name="Poor A.P."/>
            <person name="Dutra M.C."/>
            <person name="Moreno A.M."/>
        </authorList>
    </citation>
    <scope>NUCLEOTIDE SEQUENCE [LARGE SCALE GENOMIC DNA]</scope>
    <source>
        <strain evidence="1 2">SP0816-2</strain>
    </source>
</reference>
<accession>A0A7W0AS92</accession>
<comment type="caution">
    <text evidence="1">The sequence shown here is derived from an EMBL/GenBank/DDBJ whole genome shotgun (WGS) entry which is preliminary data.</text>
</comment>
<name>A0A7W0AS92_STRPO</name>
<gene>
    <name evidence="1" type="ORF">H1B29_07825</name>
</gene>
<dbReference type="RefSeq" id="WP_181460325.1">
    <property type="nucleotide sequence ID" value="NZ_JACEGE010000021.1"/>
</dbReference>
<proteinExistence type="predicted"/>
<evidence type="ECO:0000313" key="2">
    <source>
        <dbReference type="Proteomes" id="UP000524462"/>
    </source>
</evidence>
<dbReference type="EMBL" id="JACEGE010000021">
    <property type="protein sequence ID" value="MBA2796385.1"/>
    <property type="molecule type" value="Genomic_DNA"/>
</dbReference>